<organism evidence="3 4">
    <name type="scientific">Streptomyces coffeae</name>
    <dbReference type="NCBI Taxonomy" id="621382"/>
    <lineage>
        <taxon>Bacteria</taxon>
        <taxon>Bacillati</taxon>
        <taxon>Actinomycetota</taxon>
        <taxon>Actinomycetes</taxon>
        <taxon>Kitasatosporales</taxon>
        <taxon>Streptomycetaceae</taxon>
        <taxon>Streptomyces</taxon>
    </lineage>
</organism>
<gene>
    <name evidence="3" type="ORF">JK363_26385</name>
</gene>
<reference evidence="3 4" key="1">
    <citation type="submission" date="2021-01" db="EMBL/GenBank/DDBJ databases">
        <title>WGS of actinomycetes isolated from Thailand.</title>
        <authorList>
            <person name="Thawai C."/>
        </authorList>
    </citation>
    <scope>NUCLEOTIDE SEQUENCE [LARGE SCALE GENOMIC DNA]</scope>
    <source>
        <strain evidence="3 4">CA1R205</strain>
    </source>
</reference>
<dbReference type="InterPro" id="IPR003586">
    <property type="entry name" value="Hint_dom_C"/>
</dbReference>
<evidence type="ECO:0000256" key="1">
    <source>
        <dbReference type="SAM" id="MobiDB-lite"/>
    </source>
</evidence>
<feature type="region of interest" description="Disordered" evidence="1">
    <location>
        <begin position="260"/>
        <end position="281"/>
    </location>
</feature>
<dbReference type="Pfam" id="PF06152">
    <property type="entry name" value="Phage_min_cap2"/>
    <property type="match status" value="1"/>
</dbReference>
<dbReference type="InterPro" id="IPR030934">
    <property type="entry name" value="Intein_C"/>
</dbReference>
<accession>A0ABS1NJ43</accession>
<dbReference type="PROSITE" id="PS50818">
    <property type="entry name" value="INTEIN_C_TER"/>
    <property type="match status" value="1"/>
</dbReference>
<evidence type="ECO:0000259" key="2">
    <source>
        <dbReference type="SMART" id="SM00305"/>
    </source>
</evidence>
<evidence type="ECO:0000313" key="3">
    <source>
        <dbReference type="EMBL" id="MBL1100137.1"/>
    </source>
</evidence>
<dbReference type="SMART" id="SM00305">
    <property type="entry name" value="HintC"/>
    <property type="match status" value="1"/>
</dbReference>
<name>A0ABS1NJ43_9ACTN</name>
<keyword evidence="4" id="KW-1185">Reference proteome</keyword>
<sequence>MYVLSGTSGERDAVASPAAEDFHDAPASFEEVFDALAAHGCCTSTTATSNDFHGDGRSYKGKVDVVWAERALLDVLQPLGVQQLGECGLVGPGVELQALAGAGSLLPCGHRVGSAVAGALTDFDAVGPEAPPQRRLADAEDVGEILTGLACGVTPDEVVDVDRDWYRGHAYDLQTSTGAYLTADIVVHNCRHSLSAYLPGVTTRPQAPPHPRGATYEDTQQQRYLERQVRAWKRRQAAALDEAARRRAGARVRDYQARIRELTDAKGLPRKRQREQISSAR</sequence>
<feature type="domain" description="Hint" evidence="2">
    <location>
        <begin position="150"/>
        <end position="195"/>
    </location>
</feature>
<evidence type="ECO:0000313" key="4">
    <source>
        <dbReference type="Proteomes" id="UP000634229"/>
    </source>
</evidence>
<protein>
    <recommendedName>
        <fullName evidence="2">Hint domain-containing protein</fullName>
    </recommendedName>
</protein>
<dbReference type="InterPro" id="IPR009319">
    <property type="entry name" value="Phage_A118_VSP1"/>
</dbReference>
<proteinExistence type="predicted"/>
<dbReference type="Proteomes" id="UP000634229">
    <property type="component" value="Unassembled WGS sequence"/>
</dbReference>
<comment type="caution">
    <text evidence="3">The sequence shown here is derived from an EMBL/GenBank/DDBJ whole genome shotgun (WGS) entry which is preliminary data.</text>
</comment>
<dbReference type="EMBL" id="JAERRF010000017">
    <property type="protein sequence ID" value="MBL1100137.1"/>
    <property type="molecule type" value="Genomic_DNA"/>
</dbReference>